<evidence type="ECO:0000313" key="1">
    <source>
        <dbReference type="EMBL" id="VDN84358.1"/>
    </source>
</evidence>
<sequence>MEENGMKAKLEVEFIKNDNPVETDFDEIKVSFDAVEAQRQERERLERLSKIYESEIGDFVEAQYREGLCASEDPYVKLEPVSKYLKTSSLPDVKPSTSFIDDDVIELSSDDDSDVDC</sequence>
<accession>A0A0N4T4S2</accession>
<proteinExistence type="predicted"/>
<dbReference type="EMBL" id="UZAD01000769">
    <property type="protein sequence ID" value="VDN84358.1"/>
    <property type="molecule type" value="Genomic_DNA"/>
</dbReference>
<name>A0A0N4T4S2_BRUPA</name>
<dbReference type="STRING" id="6280.A0A0N4T4S2"/>
<evidence type="ECO:0000313" key="2">
    <source>
        <dbReference type="Proteomes" id="UP000278627"/>
    </source>
</evidence>
<dbReference type="AlphaFoldDB" id="A0A0N4T4S2"/>
<organism evidence="3">
    <name type="scientific">Brugia pahangi</name>
    <name type="common">Filarial nematode worm</name>
    <dbReference type="NCBI Taxonomy" id="6280"/>
    <lineage>
        <taxon>Eukaryota</taxon>
        <taxon>Metazoa</taxon>
        <taxon>Ecdysozoa</taxon>
        <taxon>Nematoda</taxon>
        <taxon>Chromadorea</taxon>
        <taxon>Rhabditida</taxon>
        <taxon>Spirurina</taxon>
        <taxon>Spiruromorpha</taxon>
        <taxon>Filarioidea</taxon>
        <taxon>Onchocercidae</taxon>
        <taxon>Brugia</taxon>
    </lineage>
</organism>
<dbReference type="Proteomes" id="UP000278627">
    <property type="component" value="Unassembled WGS sequence"/>
</dbReference>
<dbReference type="WBParaSite" id="BPAG_0000320201-mRNA-1">
    <property type="protein sequence ID" value="BPAG_0000320201-mRNA-1"/>
    <property type="gene ID" value="BPAG_0000320201"/>
</dbReference>
<gene>
    <name evidence="1" type="ORF">BPAG_LOCUS3172</name>
</gene>
<evidence type="ECO:0000313" key="3">
    <source>
        <dbReference type="WBParaSite" id="BPAG_0000320201-mRNA-1"/>
    </source>
</evidence>
<reference evidence="1 2" key="2">
    <citation type="submission" date="2018-11" db="EMBL/GenBank/DDBJ databases">
        <authorList>
            <consortium name="Pathogen Informatics"/>
        </authorList>
    </citation>
    <scope>NUCLEOTIDE SEQUENCE [LARGE SCALE GENOMIC DNA]</scope>
</reference>
<protein>
    <submittedName>
        <fullName evidence="3">FAM192A_Fyv6_N domain-containing protein</fullName>
    </submittedName>
</protein>
<reference evidence="3" key="1">
    <citation type="submission" date="2017-02" db="UniProtKB">
        <authorList>
            <consortium name="WormBaseParasite"/>
        </authorList>
    </citation>
    <scope>IDENTIFICATION</scope>
</reference>
<keyword evidence="2" id="KW-1185">Reference proteome</keyword>